<name>A0ABU8KAA4_9HYPH</name>
<proteinExistence type="predicted"/>
<comment type="caution">
    <text evidence="2">The sequence shown here is derived from an EMBL/GenBank/DDBJ whole genome shotgun (WGS) entry which is preliminary data.</text>
</comment>
<dbReference type="EMBL" id="JAPYKO010000004">
    <property type="protein sequence ID" value="MEI9402337.1"/>
    <property type="molecule type" value="Genomic_DNA"/>
</dbReference>
<gene>
    <name evidence="2" type="ORF">O7A05_09185</name>
</gene>
<dbReference type="InterPro" id="IPR007685">
    <property type="entry name" value="RelA_SpoT"/>
</dbReference>
<evidence type="ECO:0000313" key="3">
    <source>
        <dbReference type="Proteomes" id="UP001366503"/>
    </source>
</evidence>
<dbReference type="CDD" id="cd05399">
    <property type="entry name" value="NT_Rel-Spo_like"/>
    <property type="match status" value="1"/>
</dbReference>
<dbReference type="PANTHER" id="PTHR47837:SF1">
    <property type="entry name" value="GTP PYROPHOSPHOKINASE YJBM"/>
    <property type="match status" value="1"/>
</dbReference>
<dbReference type="SUPFAM" id="SSF81301">
    <property type="entry name" value="Nucleotidyltransferase"/>
    <property type="match status" value="1"/>
</dbReference>
<evidence type="ECO:0000313" key="2">
    <source>
        <dbReference type="EMBL" id="MEI9402337.1"/>
    </source>
</evidence>
<evidence type="ECO:0000259" key="1">
    <source>
        <dbReference type="SMART" id="SM00954"/>
    </source>
</evidence>
<dbReference type="PANTHER" id="PTHR47837">
    <property type="entry name" value="GTP PYROPHOSPHOKINASE YJBM"/>
    <property type="match status" value="1"/>
</dbReference>
<organism evidence="2 3">
    <name type="scientific">Mesorhizobium argentiipisi</name>
    <dbReference type="NCBI Taxonomy" id="3015175"/>
    <lineage>
        <taxon>Bacteria</taxon>
        <taxon>Pseudomonadati</taxon>
        <taxon>Pseudomonadota</taxon>
        <taxon>Alphaproteobacteria</taxon>
        <taxon>Hyphomicrobiales</taxon>
        <taxon>Phyllobacteriaceae</taxon>
        <taxon>Mesorhizobium</taxon>
    </lineage>
</organism>
<dbReference type="Proteomes" id="UP001366503">
    <property type="component" value="Unassembled WGS sequence"/>
</dbReference>
<feature type="domain" description="RelA/SpoT" evidence="1">
    <location>
        <begin position="59"/>
        <end position="177"/>
    </location>
</feature>
<sequence length="369" mass="42359">MAQDIVFNQDMTSTDFASVIETFAVANSFRDSHVMPMRSVFYSVRHKLRQYGIRGDMAARPKRMPSIRRKLSSSTIKFDQMNDLGGCRAIMHDIRGVRTLIAAIEDSFPHPIRQRYPYIERPKADGYRSHHIVFNFNPSGAEQVAFAGRRIELQIRTRLQHSWATAVEAASLYRGEDYKHGQGDQDWLRLFELAGAEFSHVEECPIVEGMPNHDERVKELKDLNRKLRATSVLENIKNATHFAETNRHDAGKYFLIRYRKDHTVAVEGYDSIIVATQELGDAEFRIASGQDDDRVVLVEVGKISKLVQMYPNYFGDVSLFVSNLGEICEGRKPVEYSMAKPQVVASKPREVGSTTALYRRYTKWFEKKR</sequence>
<dbReference type="Gene3D" id="3.30.460.10">
    <property type="entry name" value="Beta Polymerase, domain 2"/>
    <property type="match status" value="1"/>
</dbReference>
<dbReference type="SMART" id="SM00954">
    <property type="entry name" value="RelA_SpoT"/>
    <property type="match status" value="1"/>
</dbReference>
<dbReference type="RefSeq" id="WP_337092673.1">
    <property type="nucleotide sequence ID" value="NZ_JAPYKO010000004.1"/>
</dbReference>
<dbReference type="InterPro" id="IPR052366">
    <property type="entry name" value="GTP_Pyrophosphokinase"/>
</dbReference>
<dbReference type="InterPro" id="IPR043519">
    <property type="entry name" value="NT_sf"/>
</dbReference>
<keyword evidence="3" id="KW-1185">Reference proteome</keyword>
<dbReference type="Pfam" id="PF04607">
    <property type="entry name" value="RelA_SpoT"/>
    <property type="match status" value="1"/>
</dbReference>
<protein>
    <submittedName>
        <fullName evidence="2">RelA/SpoT domain-containing protein</fullName>
    </submittedName>
</protein>
<accession>A0ABU8KAA4</accession>
<reference evidence="2 3" key="1">
    <citation type="submission" date="2022-12" db="EMBL/GenBank/DDBJ databases">
        <authorList>
            <person name="Muema E."/>
        </authorList>
    </citation>
    <scope>NUCLEOTIDE SEQUENCE [LARGE SCALE GENOMIC DNA]</scope>
    <source>
        <strain evidence="3">1330</strain>
    </source>
</reference>